<name>A0AAN7PMM2_9COLE</name>
<organism evidence="11 12">
    <name type="scientific">Aquatica leii</name>
    <dbReference type="NCBI Taxonomy" id="1421715"/>
    <lineage>
        <taxon>Eukaryota</taxon>
        <taxon>Metazoa</taxon>
        <taxon>Ecdysozoa</taxon>
        <taxon>Arthropoda</taxon>
        <taxon>Hexapoda</taxon>
        <taxon>Insecta</taxon>
        <taxon>Pterygota</taxon>
        <taxon>Neoptera</taxon>
        <taxon>Endopterygota</taxon>
        <taxon>Coleoptera</taxon>
        <taxon>Polyphaga</taxon>
        <taxon>Elateriformia</taxon>
        <taxon>Elateroidea</taxon>
        <taxon>Lampyridae</taxon>
        <taxon>Luciolinae</taxon>
        <taxon>Aquatica</taxon>
    </lineage>
</organism>
<dbReference type="Gene3D" id="1.50.40.10">
    <property type="entry name" value="Mitochondrial carrier domain"/>
    <property type="match status" value="2"/>
</dbReference>
<evidence type="ECO:0000256" key="8">
    <source>
        <dbReference type="ARBA" id="ARBA00023136"/>
    </source>
</evidence>
<keyword evidence="3 10" id="KW-0813">Transport</keyword>
<keyword evidence="7" id="KW-0496">Mitochondrion</keyword>
<evidence type="ECO:0008006" key="13">
    <source>
        <dbReference type="Google" id="ProtNLM"/>
    </source>
</evidence>
<keyword evidence="4 9" id="KW-0812">Transmembrane</keyword>
<dbReference type="InterPro" id="IPR050567">
    <property type="entry name" value="Mitochondrial_Carrier"/>
</dbReference>
<dbReference type="SUPFAM" id="SSF103506">
    <property type="entry name" value="Mitochondrial carrier"/>
    <property type="match status" value="1"/>
</dbReference>
<evidence type="ECO:0000256" key="4">
    <source>
        <dbReference type="ARBA" id="ARBA00022692"/>
    </source>
</evidence>
<dbReference type="EMBL" id="JARPUR010000001">
    <property type="protein sequence ID" value="KAK4884421.1"/>
    <property type="molecule type" value="Genomic_DNA"/>
</dbReference>
<accession>A0AAN7PMM2</accession>
<dbReference type="PANTHER" id="PTHR45624">
    <property type="entry name" value="MITOCHONDRIAL BASIC AMINO ACIDS TRANSPORTER-RELATED"/>
    <property type="match status" value="1"/>
</dbReference>
<reference evidence="12" key="1">
    <citation type="submission" date="2023-01" db="EMBL/GenBank/DDBJ databases">
        <title>Key to firefly adult light organ development and bioluminescence: homeobox transcription factors regulate luciferase expression and transportation to peroxisome.</title>
        <authorList>
            <person name="Fu X."/>
        </authorList>
    </citation>
    <scope>NUCLEOTIDE SEQUENCE [LARGE SCALE GENOMIC DNA]</scope>
</reference>
<keyword evidence="8 9" id="KW-0472">Membrane</keyword>
<dbReference type="Pfam" id="PF00153">
    <property type="entry name" value="Mito_carr"/>
    <property type="match status" value="3"/>
</dbReference>
<evidence type="ECO:0000256" key="9">
    <source>
        <dbReference type="PROSITE-ProRule" id="PRU00282"/>
    </source>
</evidence>
<comment type="caution">
    <text evidence="11">The sequence shown here is derived from an EMBL/GenBank/DDBJ whole genome shotgun (WGS) entry which is preliminary data.</text>
</comment>
<dbReference type="GO" id="GO:0005289">
    <property type="term" value="F:high-affinity L-arginine transmembrane transporter activity"/>
    <property type="evidence" value="ECO:0007669"/>
    <property type="project" value="TreeGrafter"/>
</dbReference>
<comment type="similarity">
    <text evidence="2 10">Belongs to the mitochondrial carrier (TC 2.A.29) family.</text>
</comment>
<gene>
    <name evidence="11" type="ORF">RN001_000692</name>
</gene>
<sequence>MINWADFIAGWAGGICGLVIGHPMDTIKTRQQAKGLSFTKIFVDTYKHEGFLGFYKGFSVPFLTVGPSNAVFFFTYAEALKKLQIGGKEDIVRLDINNPDWKWNAGLAGIIGGFAQVLVTCPVELIKTVMQTSVMTGSKTPYVFHSTRDAIKGIYQYRGIFWFYRGCVSMMLRDIPSSCIYTLAYEWLLPRNRDLQIMDLIIAGGLAGSTSWAVIVPFDVIKTRMQSDNMAQPEFKRTIDCAKSLYRTSGLKIFGRGFTVTIMRAFPVNAAIFAAYEGCLMLFKKFNIT</sequence>
<dbReference type="GO" id="GO:0031966">
    <property type="term" value="C:mitochondrial membrane"/>
    <property type="evidence" value="ECO:0007669"/>
    <property type="project" value="UniProtKB-SubCell"/>
</dbReference>
<evidence type="ECO:0000256" key="2">
    <source>
        <dbReference type="ARBA" id="ARBA00006375"/>
    </source>
</evidence>
<keyword evidence="5" id="KW-0677">Repeat</keyword>
<dbReference type="PANTHER" id="PTHR45624:SF1">
    <property type="entry name" value="SD08189P"/>
    <property type="match status" value="1"/>
</dbReference>
<evidence type="ECO:0000256" key="7">
    <source>
        <dbReference type="ARBA" id="ARBA00023128"/>
    </source>
</evidence>
<keyword evidence="6" id="KW-1133">Transmembrane helix</keyword>
<proteinExistence type="inferred from homology"/>
<keyword evidence="12" id="KW-1185">Reference proteome</keyword>
<evidence type="ECO:0000256" key="3">
    <source>
        <dbReference type="ARBA" id="ARBA00022448"/>
    </source>
</evidence>
<feature type="repeat" description="Solcar" evidence="9">
    <location>
        <begin position="1"/>
        <end position="82"/>
    </location>
</feature>
<dbReference type="InterPro" id="IPR018108">
    <property type="entry name" value="MCP_transmembrane"/>
</dbReference>
<evidence type="ECO:0000256" key="5">
    <source>
        <dbReference type="ARBA" id="ARBA00022737"/>
    </source>
</evidence>
<dbReference type="AlphaFoldDB" id="A0AAN7PMM2"/>
<evidence type="ECO:0000256" key="1">
    <source>
        <dbReference type="ARBA" id="ARBA00004225"/>
    </source>
</evidence>
<feature type="repeat" description="Solcar" evidence="9">
    <location>
        <begin position="100"/>
        <end position="191"/>
    </location>
</feature>
<comment type="subcellular location">
    <subcellularLocation>
        <location evidence="1">Mitochondrion membrane</location>
        <topology evidence="1">Multi-pass membrane protein</topology>
    </subcellularLocation>
</comment>
<evidence type="ECO:0000313" key="11">
    <source>
        <dbReference type="EMBL" id="KAK4884421.1"/>
    </source>
</evidence>
<dbReference type="Proteomes" id="UP001353858">
    <property type="component" value="Unassembled WGS sequence"/>
</dbReference>
<evidence type="ECO:0000313" key="12">
    <source>
        <dbReference type="Proteomes" id="UP001353858"/>
    </source>
</evidence>
<feature type="repeat" description="Solcar" evidence="9">
    <location>
        <begin position="195"/>
        <end position="282"/>
    </location>
</feature>
<evidence type="ECO:0000256" key="6">
    <source>
        <dbReference type="ARBA" id="ARBA00022989"/>
    </source>
</evidence>
<dbReference type="InterPro" id="IPR023395">
    <property type="entry name" value="MCP_dom_sf"/>
</dbReference>
<dbReference type="PROSITE" id="PS50920">
    <property type="entry name" value="SOLCAR"/>
    <property type="match status" value="3"/>
</dbReference>
<evidence type="ECO:0000256" key="10">
    <source>
        <dbReference type="RuleBase" id="RU000488"/>
    </source>
</evidence>
<dbReference type="GO" id="GO:1990575">
    <property type="term" value="P:mitochondrial L-ornithine transmembrane transport"/>
    <property type="evidence" value="ECO:0007669"/>
    <property type="project" value="TreeGrafter"/>
</dbReference>
<protein>
    <recommendedName>
        <fullName evidence="13">Solute carrier family 25 member 45</fullName>
    </recommendedName>
</protein>